<comment type="caution">
    <text evidence="2">The sequence shown here is derived from an EMBL/GenBank/DDBJ whole genome shotgun (WGS) entry which is preliminary data.</text>
</comment>
<dbReference type="Proteomes" id="UP000765509">
    <property type="component" value="Unassembled WGS sequence"/>
</dbReference>
<dbReference type="AlphaFoldDB" id="A0A9Q3J4L8"/>
<sequence length="106" mass="11662">MVVTKGLKPNRQFKLLGERVSRLWETQPTIQVIEEQLNQTENSLIALVSQEVNHPDSPVASHLSGTSISVTKSHHSSPSQVVLSRRQGSKGKKTLLSTIGIKSHTQ</sequence>
<protein>
    <submittedName>
        <fullName evidence="2">Uncharacterized protein</fullName>
    </submittedName>
</protein>
<evidence type="ECO:0000256" key="1">
    <source>
        <dbReference type="SAM" id="MobiDB-lite"/>
    </source>
</evidence>
<feature type="compositionally biased region" description="Polar residues" evidence="1">
    <location>
        <begin position="63"/>
        <end position="82"/>
    </location>
</feature>
<organism evidence="2 3">
    <name type="scientific">Austropuccinia psidii MF-1</name>
    <dbReference type="NCBI Taxonomy" id="1389203"/>
    <lineage>
        <taxon>Eukaryota</taxon>
        <taxon>Fungi</taxon>
        <taxon>Dikarya</taxon>
        <taxon>Basidiomycota</taxon>
        <taxon>Pucciniomycotina</taxon>
        <taxon>Pucciniomycetes</taxon>
        <taxon>Pucciniales</taxon>
        <taxon>Sphaerophragmiaceae</taxon>
        <taxon>Austropuccinia</taxon>
    </lineage>
</organism>
<evidence type="ECO:0000313" key="3">
    <source>
        <dbReference type="Proteomes" id="UP000765509"/>
    </source>
</evidence>
<feature type="region of interest" description="Disordered" evidence="1">
    <location>
        <begin position="55"/>
        <end position="106"/>
    </location>
</feature>
<name>A0A9Q3J4L8_9BASI</name>
<gene>
    <name evidence="2" type="ORF">O181_095342</name>
</gene>
<proteinExistence type="predicted"/>
<keyword evidence="3" id="KW-1185">Reference proteome</keyword>
<accession>A0A9Q3J4L8</accession>
<dbReference type="EMBL" id="AVOT02062708">
    <property type="protein sequence ID" value="MBW0555627.1"/>
    <property type="molecule type" value="Genomic_DNA"/>
</dbReference>
<evidence type="ECO:0000313" key="2">
    <source>
        <dbReference type="EMBL" id="MBW0555627.1"/>
    </source>
</evidence>
<reference evidence="2" key="1">
    <citation type="submission" date="2021-03" db="EMBL/GenBank/DDBJ databases">
        <title>Draft genome sequence of rust myrtle Austropuccinia psidii MF-1, a brazilian biotype.</title>
        <authorList>
            <person name="Quecine M.C."/>
            <person name="Pachon D.M.R."/>
            <person name="Bonatelli M.L."/>
            <person name="Correr F.H."/>
            <person name="Franceschini L.M."/>
            <person name="Leite T.F."/>
            <person name="Margarido G.R.A."/>
            <person name="Almeida C.A."/>
            <person name="Ferrarezi J.A."/>
            <person name="Labate C.A."/>
        </authorList>
    </citation>
    <scope>NUCLEOTIDE SEQUENCE</scope>
    <source>
        <strain evidence="2">MF-1</strain>
    </source>
</reference>